<sequence>MNILCVNLVVVLFFSKTVYSAGQDDLSEDSSSELLTTDDENTNMKEHKKKFEKRRIATINNKIQAKKLEDLFRYKKEYKDVRGDGALTIDRYLMREGIKETKLNFRDKQRDEYEKKTFEEYNNRFENNSIYREYPSAFGGVKASSKKRPKRKTLAGPSSLLSSDD</sequence>
<feature type="compositionally biased region" description="Basic residues" evidence="1">
    <location>
        <begin position="144"/>
        <end position="153"/>
    </location>
</feature>
<protein>
    <submittedName>
        <fullName evidence="3">Uncharacterized protein</fullName>
    </submittedName>
</protein>
<dbReference type="Proteomes" id="UP000740883">
    <property type="component" value="Unassembled WGS sequence"/>
</dbReference>
<comment type="caution">
    <text evidence="3">The sequence shown here is derived from an EMBL/GenBank/DDBJ whole genome shotgun (WGS) entry which is preliminary data.</text>
</comment>
<accession>A0A9P6GZT6</accession>
<feature type="region of interest" description="Disordered" evidence="1">
    <location>
        <begin position="140"/>
        <end position="165"/>
    </location>
</feature>
<organism evidence="3 4">
    <name type="scientific">Nosema granulosis</name>
    <dbReference type="NCBI Taxonomy" id="83296"/>
    <lineage>
        <taxon>Eukaryota</taxon>
        <taxon>Fungi</taxon>
        <taxon>Fungi incertae sedis</taxon>
        <taxon>Microsporidia</taxon>
        <taxon>Nosematidae</taxon>
        <taxon>Nosema</taxon>
    </lineage>
</organism>
<evidence type="ECO:0000313" key="4">
    <source>
        <dbReference type="Proteomes" id="UP000740883"/>
    </source>
</evidence>
<keyword evidence="4" id="KW-1185">Reference proteome</keyword>
<dbReference type="AlphaFoldDB" id="A0A9P6GZT6"/>
<dbReference type="EMBL" id="SBJO01000053">
    <property type="protein sequence ID" value="KAF9763805.1"/>
    <property type="molecule type" value="Genomic_DNA"/>
</dbReference>
<evidence type="ECO:0000256" key="2">
    <source>
        <dbReference type="SAM" id="SignalP"/>
    </source>
</evidence>
<reference evidence="3 4" key="1">
    <citation type="journal article" date="2020" name="Genome Biol. Evol.">
        <title>Comparative genomics of strictly vertically transmitted, feminizing microsporidia endosymbionts of amphipod crustaceans.</title>
        <authorList>
            <person name="Cormier A."/>
            <person name="Chebbi M.A."/>
            <person name="Giraud I."/>
            <person name="Wattier R."/>
            <person name="Teixeira M."/>
            <person name="Gilbert C."/>
            <person name="Rigaud T."/>
            <person name="Cordaux R."/>
        </authorList>
    </citation>
    <scope>NUCLEOTIDE SEQUENCE [LARGE SCALE GENOMIC DNA]</scope>
    <source>
        <strain evidence="3 4">Ou3-Ou53</strain>
    </source>
</reference>
<gene>
    <name evidence="3" type="ORF">NGRA_1030</name>
</gene>
<evidence type="ECO:0000256" key="1">
    <source>
        <dbReference type="SAM" id="MobiDB-lite"/>
    </source>
</evidence>
<feature type="signal peptide" evidence="2">
    <location>
        <begin position="1"/>
        <end position="20"/>
    </location>
</feature>
<keyword evidence="2" id="KW-0732">Signal</keyword>
<proteinExistence type="predicted"/>
<name>A0A9P6GZT6_9MICR</name>
<feature type="chain" id="PRO_5040323394" evidence="2">
    <location>
        <begin position="21"/>
        <end position="165"/>
    </location>
</feature>
<evidence type="ECO:0000313" key="3">
    <source>
        <dbReference type="EMBL" id="KAF9763805.1"/>
    </source>
</evidence>